<evidence type="ECO:0000313" key="6">
    <source>
        <dbReference type="Proteomes" id="UP000282837"/>
    </source>
</evidence>
<proteinExistence type="predicted"/>
<comment type="caution">
    <text evidence="5">The sequence shown here is derived from an EMBL/GenBank/DDBJ whole genome shotgun (WGS) entry which is preliminary data.</text>
</comment>
<dbReference type="PROSITE" id="PS50956">
    <property type="entry name" value="HTH_ASNC_2"/>
    <property type="match status" value="1"/>
</dbReference>
<reference evidence="5 6" key="1">
    <citation type="submission" date="2019-01" db="EMBL/GenBank/DDBJ databases">
        <authorList>
            <person name="Chen W.-M."/>
        </authorList>
    </citation>
    <scope>NUCLEOTIDE SEQUENCE [LARGE SCALE GENOMIC DNA]</scope>
    <source>
        <strain evidence="5 6">FSY-9</strain>
    </source>
</reference>
<evidence type="ECO:0000256" key="3">
    <source>
        <dbReference type="ARBA" id="ARBA00023163"/>
    </source>
</evidence>
<feature type="domain" description="HTH asnC-type" evidence="4">
    <location>
        <begin position="1"/>
        <end position="62"/>
    </location>
</feature>
<name>A0A3S2VAE1_9SPHN</name>
<keyword evidence="1" id="KW-0805">Transcription regulation</keyword>
<dbReference type="InterPro" id="IPR019888">
    <property type="entry name" value="Tscrpt_reg_AsnC-like"/>
</dbReference>
<dbReference type="GO" id="GO:0043565">
    <property type="term" value="F:sequence-specific DNA binding"/>
    <property type="evidence" value="ECO:0007669"/>
    <property type="project" value="InterPro"/>
</dbReference>
<dbReference type="CDD" id="cd00090">
    <property type="entry name" value="HTH_ARSR"/>
    <property type="match status" value="1"/>
</dbReference>
<evidence type="ECO:0000259" key="4">
    <source>
        <dbReference type="PROSITE" id="PS50956"/>
    </source>
</evidence>
<dbReference type="InterPro" id="IPR019887">
    <property type="entry name" value="Tscrpt_reg_AsnC/Lrp_C"/>
</dbReference>
<dbReference type="InterPro" id="IPR011008">
    <property type="entry name" value="Dimeric_a/b-barrel"/>
</dbReference>
<dbReference type="OrthoDB" id="9813313at2"/>
<keyword evidence="2" id="KW-0238">DNA-binding</keyword>
<dbReference type="Pfam" id="PF13412">
    <property type="entry name" value="HTH_24"/>
    <property type="match status" value="1"/>
</dbReference>
<dbReference type="Pfam" id="PF01037">
    <property type="entry name" value="AsnC_trans_reg"/>
    <property type="match status" value="1"/>
</dbReference>
<dbReference type="InterPro" id="IPR000485">
    <property type="entry name" value="AsnC-type_HTH_dom"/>
</dbReference>
<dbReference type="PRINTS" id="PR00033">
    <property type="entry name" value="HTHASNC"/>
</dbReference>
<dbReference type="SUPFAM" id="SSF46785">
    <property type="entry name" value="Winged helix' DNA-binding domain"/>
    <property type="match status" value="1"/>
</dbReference>
<dbReference type="AlphaFoldDB" id="A0A3S2VAE1"/>
<dbReference type="PANTHER" id="PTHR30154:SF34">
    <property type="entry name" value="TRANSCRIPTIONAL REGULATOR AZLB"/>
    <property type="match status" value="1"/>
</dbReference>
<dbReference type="Proteomes" id="UP000282837">
    <property type="component" value="Unassembled WGS sequence"/>
</dbReference>
<keyword evidence="6" id="KW-1185">Reference proteome</keyword>
<protein>
    <submittedName>
        <fullName evidence="5">Lrp/AsnC family transcriptional regulator</fullName>
    </submittedName>
</protein>
<dbReference type="InterPro" id="IPR011991">
    <property type="entry name" value="ArsR-like_HTH"/>
</dbReference>
<evidence type="ECO:0000256" key="2">
    <source>
        <dbReference type="ARBA" id="ARBA00023125"/>
    </source>
</evidence>
<dbReference type="Gene3D" id="3.30.70.920">
    <property type="match status" value="1"/>
</dbReference>
<dbReference type="EMBL" id="SACO01000001">
    <property type="protein sequence ID" value="RVU07726.1"/>
    <property type="molecule type" value="Genomic_DNA"/>
</dbReference>
<dbReference type="GO" id="GO:0006355">
    <property type="term" value="P:regulation of DNA-templated transcription"/>
    <property type="evidence" value="ECO:0007669"/>
    <property type="project" value="UniProtKB-ARBA"/>
</dbReference>
<evidence type="ECO:0000313" key="5">
    <source>
        <dbReference type="EMBL" id="RVU07726.1"/>
    </source>
</evidence>
<dbReference type="Gene3D" id="1.10.10.10">
    <property type="entry name" value="Winged helix-like DNA-binding domain superfamily/Winged helix DNA-binding domain"/>
    <property type="match status" value="1"/>
</dbReference>
<dbReference type="SUPFAM" id="SSF54909">
    <property type="entry name" value="Dimeric alpha+beta barrel"/>
    <property type="match status" value="1"/>
</dbReference>
<dbReference type="InterPro" id="IPR036390">
    <property type="entry name" value="WH_DNA-bd_sf"/>
</dbReference>
<sequence length="151" mass="16810">MDRLDRRLLNALQQDSSASIAQLAELVGLSASACHRRMRALEEAGIIRSYGARLDPAKLGIGLHVLIDITLVSQSSEAMERFERAVSDFPDILECHLLSGTADYRLRTAARDMADYDRLHRETLARLPGVSTMHTSFVIRTVKAWNGYALV</sequence>
<keyword evidence="3" id="KW-0804">Transcription</keyword>
<dbReference type="PANTHER" id="PTHR30154">
    <property type="entry name" value="LEUCINE-RESPONSIVE REGULATORY PROTEIN"/>
    <property type="match status" value="1"/>
</dbReference>
<accession>A0A3S2VAE1</accession>
<dbReference type="GO" id="GO:0005829">
    <property type="term" value="C:cytosol"/>
    <property type="evidence" value="ECO:0007669"/>
    <property type="project" value="TreeGrafter"/>
</dbReference>
<dbReference type="RefSeq" id="WP_127705345.1">
    <property type="nucleotide sequence ID" value="NZ_SACO01000001.1"/>
</dbReference>
<organism evidence="5 6">
    <name type="scientific">Novosphingobium umbonatum</name>
    <dbReference type="NCBI Taxonomy" id="1908524"/>
    <lineage>
        <taxon>Bacteria</taxon>
        <taxon>Pseudomonadati</taxon>
        <taxon>Pseudomonadota</taxon>
        <taxon>Alphaproteobacteria</taxon>
        <taxon>Sphingomonadales</taxon>
        <taxon>Sphingomonadaceae</taxon>
        <taxon>Novosphingobium</taxon>
    </lineage>
</organism>
<gene>
    <name evidence="5" type="ORF">EOE18_01170</name>
</gene>
<evidence type="ECO:0000256" key="1">
    <source>
        <dbReference type="ARBA" id="ARBA00023015"/>
    </source>
</evidence>
<dbReference type="SMART" id="SM00344">
    <property type="entry name" value="HTH_ASNC"/>
    <property type="match status" value="1"/>
</dbReference>
<dbReference type="InterPro" id="IPR036388">
    <property type="entry name" value="WH-like_DNA-bd_sf"/>
</dbReference>
<dbReference type="GO" id="GO:0043200">
    <property type="term" value="P:response to amino acid"/>
    <property type="evidence" value="ECO:0007669"/>
    <property type="project" value="TreeGrafter"/>
</dbReference>